<organism evidence="10 11">
    <name type="scientific">Rousettus aegyptiacus</name>
    <name type="common">Egyptian fruit bat</name>
    <name type="synonym">Pteropus aegyptiacus</name>
    <dbReference type="NCBI Taxonomy" id="9407"/>
    <lineage>
        <taxon>Eukaryota</taxon>
        <taxon>Metazoa</taxon>
        <taxon>Chordata</taxon>
        <taxon>Craniata</taxon>
        <taxon>Vertebrata</taxon>
        <taxon>Euteleostomi</taxon>
        <taxon>Mammalia</taxon>
        <taxon>Eutheria</taxon>
        <taxon>Laurasiatheria</taxon>
        <taxon>Chiroptera</taxon>
        <taxon>Yinpterochiroptera</taxon>
        <taxon>Pteropodoidea</taxon>
        <taxon>Pteropodidae</taxon>
        <taxon>Rousettinae</taxon>
        <taxon>Rousettus</taxon>
    </lineage>
</organism>
<name>A0A7J8BT36_ROUAE</name>
<dbReference type="SUPFAM" id="SSF56801">
    <property type="entry name" value="Acetyl-CoA synthetase-like"/>
    <property type="match status" value="1"/>
</dbReference>
<dbReference type="Pfam" id="PF23562">
    <property type="entry name" value="AMP-binding_C_3"/>
    <property type="match status" value="1"/>
</dbReference>
<dbReference type="GO" id="GO:0016020">
    <property type="term" value="C:membrane"/>
    <property type="evidence" value="ECO:0007669"/>
    <property type="project" value="TreeGrafter"/>
</dbReference>
<comment type="caution">
    <text evidence="10">The sequence shown here is derived from an EMBL/GenBank/DDBJ whole genome shotgun (WGS) entry which is preliminary data.</text>
</comment>
<keyword evidence="4" id="KW-0276">Fatty acid metabolism</keyword>
<accession>A0A7J8BT36</accession>
<dbReference type="AlphaFoldDB" id="A0A7J8BT36"/>
<proteinExistence type="predicted"/>
<evidence type="ECO:0000256" key="3">
    <source>
        <dbReference type="ARBA" id="ARBA00022741"/>
    </source>
</evidence>
<dbReference type="EMBL" id="JACASE010000016">
    <property type="protein sequence ID" value="KAF6401565.1"/>
    <property type="molecule type" value="Genomic_DNA"/>
</dbReference>
<dbReference type="PANTHER" id="PTHR43272:SF101">
    <property type="entry name" value="ACYL-COA SYNTHETASE BUBBLEGUM FAMILY MEMBER 2-RELATED"/>
    <property type="match status" value="1"/>
</dbReference>
<dbReference type="Gene3D" id="3.40.50.12780">
    <property type="entry name" value="N-terminal domain of ligase-like"/>
    <property type="match status" value="1"/>
</dbReference>
<evidence type="ECO:0000256" key="8">
    <source>
        <dbReference type="SAM" id="MobiDB-lite"/>
    </source>
</evidence>
<gene>
    <name evidence="10" type="ORF">HJG63_009621</name>
</gene>
<dbReference type="GO" id="GO:0005783">
    <property type="term" value="C:endoplasmic reticulum"/>
    <property type="evidence" value="ECO:0007669"/>
    <property type="project" value="TreeGrafter"/>
</dbReference>
<dbReference type="Proteomes" id="UP000593571">
    <property type="component" value="Unassembled WGS sequence"/>
</dbReference>
<reference evidence="10 11" key="1">
    <citation type="journal article" date="2020" name="Nature">
        <title>Six reference-quality genomes reveal evolution of bat adaptations.</title>
        <authorList>
            <person name="Jebb D."/>
            <person name="Huang Z."/>
            <person name="Pippel M."/>
            <person name="Hughes G.M."/>
            <person name="Lavrichenko K."/>
            <person name="Devanna P."/>
            <person name="Winkler S."/>
            <person name="Jermiin L.S."/>
            <person name="Skirmuntt E.C."/>
            <person name="Katzourakis A."/>
            <person name="Burkitt-Gray L."/>
            <person name="Ray D.A."/>
            <person name="Sullivan K.A.M."/>
            <person name="Roscito J.G."/>
            <person name="Kirilenko B.M."/>
            <person name="Davalos L.M."/>
            <person name="Corthals A.P."/>
            <person name="Power M.L."/>
            <person name="Jones G."/>
            <person name="Ransome R.D."/>
            <person name="Dechmann D.K.N."/>
            <person name="Locatelli A.G."/>
            <person name="Puechmaille S.J."/>
            <person name="Fedrigo O."/>
            <person name="Jarvis E.D."/>
            <person name="Hiller M."/>
            <person name="Vernes S.C."/>
            <person name="Myers E.W."/>
            <person name="Teeling E.C."/>
        </authorList>
    </citation>
    <scope>NUCLEOTIDE SEQUENCE [LARGE SCALE GENOMIC DNA]</scope>
    <source>
        <strain evidence="10">MRouAeg1</strain>
        <tissue evidence="10">Muscle</tissue>
    </source>
</reference>
<protein>
    <recommendedName>
        <fullName evidence="7">long-chain-fatty-acid--CoA ligase</fullName>
        <ecNumber evidence="7">6.2.1.3</ecNumber>
    </recommendedName>
</protein>
<dbReference type="GO" id="GO:0004467">
    <property type="term" value="F:long-chain fatty acid-CoA ligase activity"/>
    <property type="evidence" value="ECO:0007669"/>
    <property type="project" value="UniProtKB-EC"/>
</dbReference>
<keyword evidence="1" id="KW-0963">Cytoplasm</keyword>
<dbReference type="GO" id="GO:0005524">
    <property type="term" value="F:ATP binding"/>
    <property type="evidence" value="ECO:0007669"/>
    <property type="project" value="UniProtKB-KW"/>
</dbReference>
<feature type="region of interest" description="Disordered" evidence="8">
    <location>
        <begin position="1"/>
        <end position="26"/>
    </location>
</feature>
<keyword evidence="2" id="KW-0436">Ligase</keyword>
<evidence type="ECO:0000256" key="4">
    <source>
        <dbReference type="ARBA" id="ARBA00022832"/>
    </source>
</evidence>
<sequence length="668" mass="75523">MTSNKLPRPWKERAHQPEKKAGGHRYWTTKRDGEVRLRQDDSFPYETPLTVHDMVMGTATKYANYIALGSKHRHGWHLLTYIELYEECRRAAKAFLQLGLQRFHGVGIMGFNSEEWVIASIGAIMAGGFSVGVSSTSSPKVCQVIAESSEMNIFVVDDDRQLQKVIQIRGCLKHLKAIVQYKEKIQSQLRNLYSWRAFLELGDSIPDDVLNQVIDSQKPNQCCALIYRLVATGPPKAIMLSHDNITWTTWATAQSLPYKHPPEGQEVLVSYLPLSYMAAQIFDMWVTISVAGALYFAQPGALKGSLVDTLREVRPTTFYGVPWIWERLLDNLKTSQLACTAFRRAVDKWAMGLGLETNRRRMLRQVYQPLCFGLARRLAFNRARRVLGLHRCPQLFNMGLGLPQATRNYFLSLDMPVFELYGLSESSGVHSLSSQQDFRLFSCGKSLPGTYTKVQKQESGDIHIWGRNVFMGYLDDEATTQERVDRHGWMHTGDLGFLDPEDFLYVVGSARDLITLRSGEKIHPNPIEERLKKYIPIVHYAVLVGQGAPYLCVLLTLKCQVNTDTGQPRDMLTSEAIALCRQLRSPSTRLSDIIDEEDPAVVEFIRQGIVAANAEATSDSARIVKWALLETDFSVAGGELGMTTKLKRAVVAKMYQAEIESFYKDNNY</sequence>
<keyword evidence="11" id="KW-1185">Reference proteome</keyword>
<comment type="catalytic activity">
    <reaction evidence="6">
        <text>a long-chain fatty acid + ATP + CoA = a long-chain fatty acyl-CoA + AMP + diphosphate</text>
        <dbReference type="Rhea" id="RHEA:15421"/>
        <dbReference type="ChEBI" id="CHEBI:30616"/>
        <dbReference type="ChEBI" id="CHEBI:33019"/>
        <dbReference type="ChEBI" id="CHEBI:57287"/>
        <dbReference type="ChEBI" id="CHEBI:57560"/>
        <dbReference type="ChEBI" id="CHEBI:83139"/>
        <dbReference type="ChEBI" id="CHEBI:456215"/>
        <dbReference type="EC" id="6.2.1.3"/>
    </reaction>
    <physiologicalReaction direction="left-to-right" evidence="6">
        <dbReference type="Rhea" id="RHEA:15422"/>
    </physiologicalReaction>
</comment>
<dbReference type="PANTHER" id="PTHR43272">
    <property type="entry name" value="LONG-CHAIN-FATTY-ACID--COA LIGASE"/>
    <property type="match status" value="1"/>
</dbReference>
<keyword evidence="5" id="KW-0067">ATP-binding</keyword>
<evidence type="ECO:0000259" key="9">
    <source>
        <dbReference type="Pfam" id="PF00501"/>
    </source>
</evidence>
<keyword evidence="3" id="KW-0547">Nucleotide-binding</keyword>
<evidence type="ECO:0000256" key="5">
    <source>
        <dbReference type="ARBA" id="ARBA00022840"/>
    </source>
</evidence>
<dbReference type="InterPro" id="IPR000873">
    <property type="entry name" value="AMP-dep_synth/lig_dom"/>
</dbReference>
<dbReference type="InterPro" id="IPR042099">
    <property type="entry name" value="ANL_N_sf"/>
</dbReference>
<evidence type="ECO:0000256" key="6">
    <source>
        <dbReference type="ARBA" id="ARBA00024484"/>
    </source>
</evidence>
<feature type="compositionally biased region" description="Basic and acidic residues" evidence="8">
    <location>
        <begin position="9"/>
        <end position="21"/>
    </location>
</feature>
<dbReference type="EC" id="6.2.1.3" evidence="7"/>
<feature type="domain" description="AMP-dependent synthetase/ligase" evidence="9">
    <location>
        <begin position="59"/>
        <end position="474"/>
    </location>
</feature>
<evidence type="ECO:0000256" key="1">
    <source>
        <dbReference type="ARBA" id="ARBA00022490"/>
    </source>
</evidence>
<dbReference type="Pfam" id="PF00501">
    <property type="entry name" value="AMP-binding"/>
    <property type="match status" value="1"/>
</dbReference>
<evidence type="ECO:0000256" key="2">
    <source>
        <dbReference type="ARBA" id="ARBA00022598"/>
    </source>
</evidence>
<evidence type="ECO:0000313" key="11">
    <source>
        <dbReference type="Proteomes" id="UP000593571"/>
    </source>
</evidence>
<keyword evidence="4" id="KW-0443">Lipid metabolism</keyword>
<evidence type="ECO:0000256" key="7">
    <source>
        <dbReference type="ARBA" id="ARBA00026121"/>
    </source>
</evidence>
<evidence type="ECO:0000313" key="10">
    <source>
        <dbReference type="EMBL" id="KAF6401565.1"/>
    </source>
</evidence>